<proteinExistence type="predicted"/>
<name>A0A061RZ01_9CHLO</name>
<accession>A0A061RZ01</accession>
<sequence length="62" mass="6622">MTRPPPRVAGAAFELRAPEWDSCFALARRRTRGGRWAGRRVNGKEGEGSKGDAAAPRPMAGG</sequence>
<feature type="region of interest" description="Disordered" evidence="1">
    <location>
        <begin position="31"/>
        <end position="62"/>
    </location>
</feature>
<dbReference type="EMBL" id="GBEZ01009828">
    <property type="protein sequence ID" value="JAC75791.1"/>
    <property type="molecule type" value="Transcribed_RNA"/>
</dbReference>
<dbReference type="AlphaFoldDB" id="A0A061RZ01"/>
<gene>
    <name evidence="2" type="ORF">TSPGSL018_22065</name>
</gene>
<organism evidence="2">
    <name type="scientific">Tetraselmis sp. GSL018</name>
    <dbReference type="NCBI Taxonomy" id="582737"/>
    <lineage>
        <taxon>Eukaryota</taxon>
        <taxon>Viridiplantae</taxon>
        <taxon>Chlorophyta</taxon>
        <taxon>core chlorophytes</taxon>
        <taxon>Chlorodendrophyceae</taxon>
        <taxon>Chlorodendrales</taxon>
        <taxon>Chlorodendraceae</taxon>
        <taxon>Tetraselmis</taxon>
    </lineage>
</organism>
<protein>
    <submittedName>
        <fullName evidence="2">Uncharacterized protein</fullName>
    </submittedName>
</protein>
<evidence type="ECO:0000313" key="2">
    <source>
        <dbReference type="EMBL" id="JAC75791.1"/>
    </source>
</evidence>
<feature type="non-terminal residue" evidence="2">
    <location>
        <position position="62"/>
    </location>
</feature>
<evidence type="ECO:0000256" key="1">
    <source>
        <dbReference type="SAM" id="MobiDB-lite"/>
    </source>
</evidence>
<reference evidence="2" key="1">
    <citation type="submission" date="2014-05" db="EMBL/GenBank/DDBJ databases">
        <title>The transcriptome of the halophilic microalga Tetraselmis sp. GSL018 isolated from the Great Salt Lake, Utah.</title>
        <authorList>
            <person name="Jinkerson R.E."/>
            <person name="D'Adamo S."/>
            <person name="Posewitz M.C."/>
        </authorList>
    </citation>
    <scope>NUCLEOTIDE SEQUENCE</scope>
    <source>
        <strain evidence="2">GSL018</strain>
    </source>
</reference>